<gene>
    <name evidence="1" type="ORF">ENR15_04400</name>
</gene>
<evidence type="ECO:0000313" key="1">
    <source>
        <dbReference type="EMBL" id="HGF99911.1"/>
    </source>
</evidence>
<reference evidence="1" key="1">
    <citation type="journal article" date="2020" name="mSystems">
        <title>Genome- and Community-Level Interaction Insights into Carbon Utilization and Element Cycling Functions of Hydrothermarchaeota in Hydrothermal Sediment.</title>
        <authorList>
            <person name="Zhou Z."/>
            <person name="Liu Y."/>
            <person name="Xu W."/>
            <person name="Pan J."/>
            <person name="Luo Z.H."/>
            <person name="Li M."/>
        </authorList>
    </citation>
    <scope>NUCLEOTIDE SEQUENCE [LARGE SCALE GENOMIC DNA]</scope>
    <source>
        <strain evidence="1">SpSt-374</strain>
    </source>
</reference>
<dbReference type="AlphaFoldDB" id="A0A7C3VF89"/>
<proteinExistence type="predicted"/>
<protein>
    <submittedName>
        <fullName evidence="1">Uncharacterized protein</fullName>
    </submittedName>
</protein>
<dbReference type="EMBL" id="DSPX01000042">
    <property type="protein sequence ID" value="HGF99911.1"/>
    <property type="molecule type" value="Genomic_DNA"/>
</dbReference>
<comment type="caution">
    <text evidence="1">The sequence shown here is derived from an EMBL/GenBank/DDBJ whole genome shotgun (WGS) entry which is preliminary data.</text>
</comment>
<organism evidence="1">
    <name type="scientific">Planktothricoides sp. SpSt-374</name>
    <dbReference type="NCBI Taxonomy" id="2282167"/>
    <lineage>
        <taxon>Bacteria</taxon>
        <taxon>Bacillati</taxon>
        <taxon>Cyanobacteriota</taxon>
        <taxon>Cyanophyceae</taxon>
        <taxon>Oscillatoriophycideae</taxon>
        <taxon>Oscillatoriales</taxon>
        <taxon>Oscillatoriaceae</taxon>
        <taxon>Planktothricoides</taxon>
    </lineage>
</organism>
<sequence>MTTNFDKTLLAFLLALYQLEPALTDDELYALGEVGDALGDRSVDEDEDSTIIADIEAIAAANPALKLLYQEAMTKLAPLDGEQLYHRLPPKNLLEQQLGITSNGRGYIPQGKSNQNNTEVVNFARMVMTCDRPDKSVKKIDSLAEYWELPPTPIF</sequence>
<accession>A0A7C3VF89</accession>
<name>A0A7C3VF89_9CYAN</name>